<proteinExistence type="predicted"/>
<comment type="caution">
    <text evidence="2">The sequence shown here is derived from an EMBL/GenBank/DDBJ whole genome shotgun (WGS) entry which is preliminary data.</text>
</comment>
<dbReference type="GO" id="GO:0009103">
    <property type="term" value="P:lipopolysaccharide biosynthetic process"/>
    <property type="evidence" value="ECO:0007669"/>
    <property type="project" value="TreeGrafter"/>
</dbReference>
<dbReference type="PANTHER" id="PTHR46401">
    <property type="entry name" value="GLYCOSYLTRANSFERASE WBBK-RELATED"/>
    <property type="match status" value="1"/>
</dbReference>
<sequence length="328" mass="37847">MNILFVGSRDHRHSSAGGYDKIALYPGANSLSDKDVIFGSIPVGTRGKCINVFFRDIYARFLRNRYDIVHFFYGDTILLPYRHSRKHKIVATIHLDVAQHNRLPSLFIKALKSIDGVVVLGSHQAEVLRKQYSINAVFIPHGFSKPEFTLVDLEPLNHISMDDYVNIFVSGTNYRDMDLLQKSIEYLEGCRKNVFFHVVGQTSAMIRKLNMFKNVFCYPRLSDDEYFTLLSRCDYNFLPLTFATANNALLEAQFLGVKSILPEIPGITDYAAPYPMNLFYNSFNHLKEVLLSINKEQISTDIIKFSERFLWANIYNKLANYYFNIMKL</sequence>
<dbReference type="GO" id="GO:0016757">
    <property type="term" value="F:glycosyltransferase activity"/>
    <property type="evidence" value="ECO:0007669"/>
    <property type="project" value="TreeGrafter"/>
</dbReference>
<dbReference type="Proteomes" id="UP000315827">
    <property type="component" value="Unassembled WGS sequence"/>
</dbReference>
<evidence type="ECO:0000313" key="3">
    <source>
        <dbReference type="Proteomes" id="UP000315827"/>
    </source>
</evidence>
<gene>
    <name evidence="2" type="ORF">FSA05_12130</name>
</gene>
<dbReference type="AlphaFoldDB" id="A0A5C6KFW9"/>
<evidence type="ECO:0000256" key="1">
    <source>
        <dbReference type="ARBA" id="ARBA00022679"/>
    </source>
</evidence>
<dbReference type="Gene3D" id="3.40.50.2000">
    <property type="entry name" value="Glycogen Phosphorylase B"/>
    <property type="match status" value="2"/>
</dbReference>
<organism evidence="2 3">
    <name type="scientific">Parabacteroides distasonis</name>
    <dbReference type="NCBI Taxonomy" id="823"/>
    <lineage>
        <taxon>Bacteria</taxon>
        <taxon>Pseudomonadati</taxon>
        <taxon>Bacteroidota</taxon>
        <taxon>Bacteroidia</taxon>
        <taxon>Bacteroidales</taxon>
        <taxon>Tannerellaceae</taxon>
        <taxon>Parabacteroides</taxon>
    </lineage>
</organism>
<accession>A0A5C6KFW9</accession>
<protein>
    <submittedName>
        <fullName evidence="2">Glycosyltransferase family 4 protein</fullName>
    </submittedName>
</protein>
<dbReference type="RefSeq" id="WP_146375610.1">
    <property type="nucleotide sequence ID" value="NZ_VOHW01000006.1"/>
</dbReference>
<reference evidence="2 3" key="1">
    <citation type="submission" date="2019-07" db="EMBL/GenBank/DDBJ databases">
        <title>Genome sequencing of Parabacteroides distasonis iSURF_7.</title>
        <authorList>
            <person name="Degefu H.N."/>
            <person name="Ruoff K.L."/>
            <person name="Price C.E."/>
            <person name="Valls R.A."/>
            <person name="O'Toole G.A."/>
        </authorList>
    </citation>
    <scope>NUCLEOTIDE SEQUENCE [LARGE SCALE GENOMIC DNA]</scope>
    <source>
        <strain evidence="2 3">CFPLTA003_1B</strain>
    </source>
</reference>
<keyword evidence="1 2" id="KW-0808">Transferase</keyword>
<name>A0A5C6KFW9_PARDI</name>
<dbReference type="SUPFAM" id="SSF53756">
    <property type="entry name" value="UDP-Glycosyltransferase/glycogen phosphorylase"/>
    <property type="match status" value="1"/>
</dbReference>
<dbReference type="PANTHER" id="PTHR46401:SF2">
    <property type="entry name" value="GLYCOSYLTRANSFERASE WBBK-RELATED"/>
    <property type="match status" value="1"/>
</dbReference>
<dbReference type="EMBL" id="VOHW01000006">
    <property type="protein sequence ID" value="TWV61375.1"/>
    <property type="molecule type" value="Genomic_DNA"/>
</dbReference>
<evidence type="ECO:0000313" key="2">
    <source>
        <dbReference type="EMBL" id="TWV61375.1"/>
    </source>
</evidence>